<protein>
    <recommendedName>
        <fullName evidence="4">Anti-sigma factor</fullName>
    </recommendedName>
</protein>
<dbReference type="Gene3D" id="1.10.10.1320">
    <property type="entry name" value="Anti-sigma factor, zinc-finger domain"/>
    <property type="match status" value="1"/>
</dbReference>
<comment type="caution">
    <text evidence="2">The sequence shown here is derived from an EMBL/GenBank/DDBJ whole genome shotgun (WGS) entry which is preliminary data.</text>
</comment>
<dbReference type="InterPro" id="IPR041916">
    <property type="entry name" value="Anti_sigma_zinc_sf"/>
</dbReference>
<organism evidence="2 3">
    <name type="scientific">Paracoccus shanxieyensis</name>
    <dbReference type="NCBI Taxonomy" id="2675752"/>
    <lineage>
        <taxon>Bacteria</taxon>
        <taxon>Pseudomonadati</taxon>
        <taxon>Pseudomonadota</taxon>
        <taxon>Alphaproteobacteria</taxon>
        <taxon>Rhodobacterales</taxon>
        <taxon>Paracoccaceae</taxon>
        <taxon>Paracoccus</taxon>
    </lineage>
</organism>
<sequence length="257" mass="27417">MQIDDETLMALADGQLDADRAEALRRAVAADPDLQRRLARFTETRRLLGEWRQSDTGQPDAGQPDAGHSEDPLAAMIRAAAQPAPQQPKPQQPKPQQTTPPAPANLNRRPWLAAAASVALAALVFGWWQQSGAPAPQGLAQPEIAALDELRAGQVRGLDDGTQLSMIASYRGDEGQLCREYETVRDSTIRIVLACRGTEGWQQRFAALSATQDGTFQPASDESAIDAALQAVGADQPLTPEEEAAALGDSAEGLPPN</sequence>
<feature type="region of interest" description="Disordered" evidence="1">
    <location>
        <begin position="81"/>
        <end position="106"/>
    </location>
</feature>
<reference evidence="2 3" key="1">
    <citation type="submission" date="2019-11" db="EMBL/GenBank/DDBJ databases">
        <authorList>
            <person name="Dong K."/>
        </authorList>
    </citation>
    <scope>NUCLEOTIDE SEQUENCE [LARGE SCALE GENOMIC DNA]</scope>
    <source>
        <strain evidence="2 3">DK608</strain>
    </source>
</reference>
<dbReference type="RefSeq" id="WP_155044067.1">
    <property type="nucleotide sequence ID" value="NZ_WMIH01000006.1"/>
</dbReference>
<evidence type="ECO:0008006" key="4">
    <source>
        <dbReference type="Google" id="ProtNLM"/>
    </source>
</evidence>
<keyword evidence="3" id="KW-1185">Reference proteome</keyword>
<evidence type="ECO:0000313" key="2">
    <source>
        <dbReference type="EMBL" id="MTH64196.1"/>
    </source>
</evidence>
<dbReference type="EMBL" id="WMII01000006">
    <property type="protein sequence ID" value="MTH64196.1"/>
    <property type="molecule type" value="Genomic_DNA"/>
</dbReference>
<accession>A0A6L6IUM8</accession>
<feature type="compositionally biased region" description="Pro residues" evidence="1">
    <location>
        <begin position="85"/>
        <end position="103"/>
    </location>
</feature>
<evidence type="ECO:0000313" key="3">
    <source>
        <dbReference type="Proteomes" id="UP000478740"/>
    </source>
</evidence>
<evidence type="ECO:0000256" key="1">
    <source>
        <dbReference type="SAM" id="MobiDB-lite"/>
    </source>
</evidence>
<gene>
    <name evidence="2" type="ORF">GL284_07930</name>
</gene>
<proteinExistence type="predicted"/>
<dbReference type="Proteomes" id="UP000478740">
    <property type="component" value="Unassembled WGS sequence"/>
</dbReference>
<feature type="region of interest" description="Disordered" evidence="1">
    <location>
        <begin position="49"/>
        <end position="69"/>
    </location>
</feature>
<name>A0A6L6IUM8_9RHOB</name>
<dbReference type="AlphaFoldDB" id="A0A6L6IUM8"/>